<keyword evidence="7" id="KW-1185">Reference proteome</keyword>
<comment type="caution">
    <text evidence="6">The sequence shown here is derived from an EMBL/GenBank/DDBJ whole genome shotgun (WGS) entry which is preliminary data.</text>
</comment>
<dbReference type="PROSITE" id="PS51826">
    <property type="entry name" value="PSBD"/>
    <property type="match status" value="1"/>
</dbReference>
<organism evidence="6 7">
    <name type="scientific">Extremus antarcticus</name>
    <dbReference type="NCBI Taxonomy" id="702011"/>
    <lineage>
        <taxon>Eukaryota</taxon>
        <taxon>Fungi</taxon>
        <taxon>Dikarya</taxon>
        <taxon>Ascomycota</taxon>
        <taxon>Pezizomycotina</taxon>
        <taxon>Dothideomycetes</taxon>
        <taxon>Dothideomycetidae</taxon>
        <taxon>Mycosphaerellales</taxon>
        <taxon>Extremaceae</taxon>
        <taxon>Extremus</taxon>
    </lineage>
</organism>
<proteinExistence type="inferred from homology"/>
<dbReference type="Pfam" id="PF02817">
    <property type="entry name" value="E3_binding"/>
    <property type="match status" value="1"/>
</dbReference>
<evidence type="ECO:0000256" key="3">
    <source>
        <dbReference type="SAM" id="MobiDB-lite"/>
    </source>
</evidence>
<dbReference type="EMBL" id="JAWDJX010000002">
    <property type="protein sequence ID" value="KAK3057975.1"/>
    <property type="molecule type" value="Genomic_DNA"/>
</dbReference>
<sequence>MATVVNTAKLSARLATRYAPRHSARRRLHISSRQRAAQNYTMPALSPTMTEGNIAAWRVKEGDSYTAGDVILEIETDKATMDVEAQDDGKLFKITQQDGAKGVKVGARIAVMAEEGDDLSSMEMPSEATSEAASSAPPSPPKEEKKPASDRKTSSPVPEKEAESTGGSSEISTGVSEPSHMTKPYAESPPSSTASSSAKKRNYTFPLFPAVQQLLHEHGVSASDTAKIPTTGPNGRLLKGDVLAYFGQISKDYPSALSDRITKLEHLDTRHTMAAKPTQPAQAAAAAPEMQVPVETEIAVPISLSAVIATQKRVNDTLGIFLPLSTFIARASELANESLPARKRVSPTADELFDSVLGLDKISSPKLSRGNFSPQITGIDTMPPMPARKAKKADIIDLLTKKGVRSQVGVGRREVAAALGVSAGDNVFSVLARGGEEERGRRYLERLKMALEREPGRLVL</sequence>
<dbReference type="EC" id="2.3.1.12" evidence="6"/>
<feature type="domain" description="Peripheral subunit-binding (PSBD)" evidence="5">
    <location>
        <begin position="206"/>
        <end position="246"/>
    </location>
</feature>
<dbReference type="InterPro" id="IPR011053">
    <property type="entry name" value="Single_hybrid_motif"/>
</dbReference>
<accession>A0AAJ0GI60</accession>
<dbReference type="Pfam" id="PF00364">
    <property type="entry name" value="Biotin_lipoyl"/>
    <property type="match status" value="1"/>
</dbReference>
<dbReference type="GO" id="GO:0045254">
    <property type="term" value="C:pyruvate dehydrogenase complex"/>
    <property type="evidence" value="ECO:0007669"/>
    <property type="project" value="InterPro"/>
</dbReference>
<keyword evidence="6" id="KW-0012">Acyltransferase</keyword>
<dbReference type="InterPro" id="IPR000089">
    <property type="entry name" value="Biotin_lipoyl"/>
</dbReference>
<dbReference type="PANTHER" id="PTHR23151">
    <property type="entry name" value="DIHYDROLIPOAMIDE ACETYL/SUCCINYL-TRANSFERASE-RELATED"/>
    <property type="match status" value="1"/>
</dbReference>
<dbReference type="Gene3D" id="4.10.320.10">
    <property type="entry name" value="E3-binding domain"/>
    <property type="match status" value="1"/>
</dbReference>
<dbReference type="Gene3D" id="2.40.50.100">
    <property type="match status" value="1"/>
</dbReference>
<dbReference type="PANTHER" id="PTHR23151:SF82">
    <property type="entry name" value="PYRUVATE DEHYDROGENASE COMPLEX PROTEIN X COMPONENT, MITOCHONDRIAL"/>
    <property type="match status" value="1"/>
</dbReference>
<protein>
    <submittedName>
        <fullName evidence="6">Pyridoxine biosynthesis protein</fullName>
        <ecNumber evidence="6">2.3.1.12</ecNumber>
    </submittedName>
</protein>
<dbReference type="SUPFAM" id="SSF51230">
    <property type="entry name" value="Single hybrid motif"/>
    <property type="match status" value="1"/>
</dbReference>
<dbReference type="FunFam" id="2.40.50.100:FF:000010">
    <property type="entry name" value="Acetyltransferase component of pyruvate dehydrogenase complex"/>
    <property type="match status" value="1"/>
</dbReference>
<feature type="compositionally biased region" description="Basic and acidic residues" evidence="3">
    <location>
        <begin position="141"/>
        <end position="163"/>
    </location>
</feature>
<dbReference type="Proteomes" id="UP001271007">
    <property type="component" value="Unassembled WGS sequence"/>
</dbReference>
<feature type="compositionally biased region" description="Low complexity" evidence="3">
    <location>
        <begin position="164"/>
        <end position="177"/>
    </location>
</feature>
<evidence type="ECO:0000256" key="1">
    <source>
        <dbReference type="ARBA" id="ARBA00007317"/>
    </source>
</evidence>
<gene>
    <name evidence="6" type="primary">PDX1</name>
    <name evidence="6" type="ORF">LTR09_001052</name>
</gene>
<keyword evidence="2" id="KW-0450">Lipoyl</keyword>
<name>A0AAJ0GI60_9PEZI</name>
<evidence type="ECO:0000259" key="5">
    <source>
        <dbReference type="PROSITE" id="PS51826"/>
    </source>
</evidence>
<dbReference type="GO" id="GO:0006086">
    <property type="term" value="P:pyruvate decarboxylation to acetyl-CoA"/>
    <property type="evidence" value="ECO:0007669"/>
    <property type="project" value="InterPro"/>
</dbReference>
<dbReference type="InterPro" id="IPR036625">
    <property type="entry name" value="E3-bd_dom_sf"/>
</dbReference>
<comment type="similarity">
    <text evidence="1">Belongs to the 2-oxoacid dehydrogenase family.</text>
</comment>
<dbReference type="SUPFAM" id="SSF47005">
    <property type="entry name" value="Peripheral subunit-binding domain of 2-oxo acid dehydrogenase complex"/>
    <property type="match status" value="1"/>
</dbReference>
<keyword evidence="6" id="KW-0808">Transferase</keyword>
<dbReference type="InterPro" id="IPR045257">
    <property type="entry name" value="E2/Pdx1"/>
</dbReference>
<dbReference type="AlphaFoldDB" id="A0AAJ0GI60"/>
<dbReference type="PROSITE" id="PS50968">
    <property type="entry name" value="BIOTINYL_LIPOYL"/>
    <property type="match status" value="1"/>
</dbReference>
<dbReference type="GO" id="GO:0004742">
    <property type="term" value="F:dihydrolipoyllysine-residue acetyltransferase activity"/>
    <property type="evidence" value="ECO:0007669"/>
    <property type="project" value="UniProtKB-EC"/>
</dbReference>
<feature type="domain" description="Lipoyl-binding" evidence="4">
    <location>
        <begin position="37"/>
        <end position="113"/>
    </location>
</feature>
<dbReference type="CDD" id="cd06849">
    <property type="entry name" value="lipoyl_domain"/>
    <property type="match status" value="1"/>
</dbReference>
<evidence type="ECO:0000313" key="7">
    <source>
        <dbReference type="Proteomes" id="UP001271007"/>
    </source>
</evidence>
<evidence type="ECO:0000259" key="4">
    <source>
        <dbReference type="PROSITE" id="PS50968"/>
    </source>
</evidence>
<feature type="compositionally biased region" description="Low complexity" evidence="3">
    <location>
        <begin position="121"/>
        <end position="136"/>
    </location>
</feature>
<dbReference type="InterPro" id="IPR004167">
    <property type="entry name" value="PSBD"/>
</dbReference>
<reference evidence="6" key="1">
    <citation type="submission" date="2023-04" db="EMBL/GenBank/DDBJ databases">
        <title>Black Yeasts Isolated from many extreme environments.</title>
        <authorList>
            <person name="Coleine C."/>
            <person name="Stajich J.E."/>
            <person name="Selbmann L."/>
        </authorList>
    </citation>
    <scope>NUCLEOTIDE SEQUENCE</scope>
    <source>
        <strain evidence="6">CCFEE 5312</strain>
    </source>
</reference>
<evidence type="ECO:0000313" key="6">
    <source>
        <dbReference type="EMBL" id="KAK3057975.1"/>
    </source>
</evidence>
<evidence type="ECO:0000256" key="2">
    <source>
        <dbReference type="ARBA" id="ARBA00022823"/>
    </source>
</evidence>
<feature type="region of interest" description="Disordered" evidence="3">
    <location>
        <begin position="116"/>
        <end position="198"/>
    </location>
</feature>
<feature type="compositionally biased region" description="Low complexity" evidence="3">
    <location>
        <begin position="184"/>
        <end position="197"/>
    </location>
</feature>